<accession>A0A2S4HCJ2</accession>
<dbReference type="InterPro" id="IPR002716">
    <property type="entry name" value="PIN_dom"/>
</dbReference>
<gene>
    <name evidence="2" type="ORF">C0068_15200</name>
    <name evidence="3" type="ORF">D0911_12205</name>
</gene>
<name>A0A2S4HCJ2_9GAMM</name>
<dbReference type="Pfam" id="PF01850">
    <property type="entry name" value="PIN"/>
    <property type="match status" value="1"/>
</dbReference>
<evidence type="ECO:0000259" key="1">
    <source>
        <dbReference type="Pfam" id="PF01850"/>
    </source>
</evidence>
<dbReference type="EMBL" id="RHGB01000013">
    <property type="protein sequence ID" value="RNL61414.1"/>
    <property type="molecule type" value="Genomic_DNA"/>
</dbReference>
<dbReference type="CDD" id="cd18686">
    <property type="entry name" value="PIN_VapC-like"/>
    <property type="match status" value="1"/>
</dbReference>
<keyword evidence="5" id="KW-1185">Reference proteome</keyword>
<dbReference type="OrthoDB" id="199285at2"/>
<protein>
    <submittedName>
        <fullName evidence="3">Type II toxin-antitoxin system VapC family toxin</fullName>
    </submittedName>
    <submittedName>
        <fullName evidence="2">VapC toxin family PIN domain ribonuclease</fullName>
    </submittedName>
</protein>
<proteinExistence type="predicted"/>
<organism evidence="2 4">
    <name type="scientific">Zhongshania marina</name>
    <dbReference type="NCBI Taxonomy" id="2304603"/>
    <lineage>
        <taxon>Bacteria</taxon>
        <taxon>Pseudomonadati</taxon>
        <taxon>Pseudomonadota</taxon>
        <taxon>Gammaproteobacteria</taxon>
        <taxon>Cellvibrionales</taxon>
        <taxon>Spongiibacteraceae</taxon>
        <taxon>Zhongshania</taxon>
    </lineage>
</organism>
<dbReference type="Gene3D" id="3.40.50.1010">
    <property type="entry name" value="5'-nuclease"/>
    <property type="match status" value="1"/>
</dbReference>
<dbReference type="SUPFAM" id="SSF88723">
    <property type="entry name" value="PIN domain-like"/>
    <property type="match status" value="1"/>
</dbReference>
<dbReference type="InterPro" id="IPR029060">
    <property type="entry name" value="PIN-like_dom_sf"/>
</dbReference>
<evidence type="ECO:0000313" key="4">
    <source>
        <dbReference type="Proteomes" id="UP000237222"/>
    </source>
</evidence>
<feature type="domain" description="PIN" evidence="1">
    <location>
        <begin position="3"/>
        <end position="116"/>
    </location>
</feature>
<evidence type="ECO:0000313" key="5">
    <source>
        <dbReference type="Proteomes" id="UP000274695"/>
    </source>
</evidence>
<dbReference type="EMBL" id="PQGG01000035">
    <property type="protein sequence ID" value="POP51705.1"/>
    <property type="molecule type" value="Genomic_DNA"/>
</dbReference>
<reference evidence="3 5" key="2">
    <citation type="submission" date="2018-10" db="EMBL/GenBank/DDBJ databases">
        <title>Draft genome sequence of Zhongshania sp. DSW25-10.</title>
        <authorList>
            <person name="Oh J."/>
        </authorList>
    </citation>
    <scope>NUCLEOTIDE SEQUENCE [LARGE SCALE GENOMIC DNA]</scope>
    <source>
        <strain evidence="3 5">DSW25-10</strain>
    </source>
</reference>
<dbReference type="Proteomes" id="UP000237222">
    <property type="component" value="Unassembled WGS sequence"/>
</dbReference>
<dbReference type="AlphaFoldDB" id="A0A2S4HCJ2"/>
<evidence type="ECO:0000313" key="3">
    <source>
        <dbReference type="EMBL" id="RNL61414.1"/>
    </source>
</evidence>
<sequence>MNVVDSSAWLSYFAGDGNSAVFAEPIEKLSELLVPSITITEVFKNVLRQRGEEAALIVTAHMEQGKVVPLGSELAKDAAKFGVLHKLPLADSIIFATAHKFSAAIWTQDSDFEGLANVKYISKKRT</sequence>
<dbReference type="RefSeq" id="WP_103685331.1">
    <property type="nucleotide sequence ID" value="NZ_PQGG01000035.1"/>
</dbReference>
<comment type="caution">
    <text evidence="2">The sequence shown here is derived from an EMBL/GenBank/DDBJ whole genome shotgun (WGS) entry which is preliminary data.</text>
</comment>
<dbReference type="Proteomes" id="UP000274695">
    <property type="component" value="Unassembled WGS sequence"/>
</dbReference>
<reference evidence="2" key="1">
    <citation type="submission" date="2018-01" db="EMBL/GenBank/DDBJ databases">
        <authorList>
            <person name="Yu X.-D."/>
        </authorList>
    </citation>
    <scope>NUCLEOTIDE SEQUENCE</scope>
    <source>
        <strain evidence="2">ZX-21</strain>
    </source>
</reference>
<evidence type="ECO:0000313" key="2">
    <source>
        <dbReference type="EMBL" id="POP51705.1"/>
    </source>
</evidence>